<dbReference type="KEGG" id="naci:NUH88_11825"/>
<keyword evidence="2" id="KW-1185">Reference proteome</keyword>
<accession>A0A9J7ANE0</accession>
<evidence type="ECO:0000313" key="2">
    <source>
        <dbReference type="Proteomes" id="UP001060336"/>
    </source>
</evidence>
<evidence type="ECO:0000313" key="1">
    <source>
        <dbReference type="EMBL" id="UUX48105.1"/>
    </source>
</evidence>
<sequence length="178" mass="19616">MIDAVAADLRAGSAETDSLAAGAGVSWEYETFTTSDDPAISRFMQLWEDRRRPDQSIPSRQAFEIEDLMEWLGHILILDVIDGGADFHYRLVGTEIATALGRDYSGRRMSECTFGVSAADVIGEFGEVVAARRPLVRRGHITWAPDKSWRTFRSVHAPLATDGETVDKTMGVLLIGDL</sequence>
<protein>
    <submittedName>
        <fullName evidence="1">PAS domain-containing protein</fullName>
    </submittedName>
</protein>
<gene>
    <name evidence="1" type="ORF">NUH88_11825</name>
</gene>
<dbReference type="InterPro" id="IPR009922">
    <property type="entry name" value="DUF1457"/>
</dbReference>
<dbReference type="RefSeq" id="WP_257766613.1">
    <property type="nucleotide sequence ID" value="NZ_CP102480.1"/>
</dbReference>
<proteinExistence type="predicted"/>
<dbReference type="Proteomes" id="UP001060336">
    <property type="component" value="Chromosome"/>
</dbReference>
<name>A0A9J7ANE0_9PROT</name>
<organism evidence="1 2">
    <name type="scientific">Nisaea acidiphila</name>
    <dbReference type="NCBI Taxonomy" id="1862145"/>
    <lineage>
        <taxon>Bacteria</taxon>
        <taxon>Pseudomonadati</taxon>
        <taxon>Pseudomonadota</taxon>
        <taxon>Alphaproteobacteria</taxon>
        <taxon>Rhodospirillales</taxon>
        <taxon>Thalassobaculaceae</taxon>
        <taxon>Nisaea</taxon>
    </lineage>
</organism>
<dbReference type="AlphaFoldDB" id="A0A9J7ANE0"/>
<reference evidence="1" key="1">
    <citation type="submission" date="2022-08" db="EMBL/GenBank/DDBJ databases">
        <title>Nisaea acidiphila sp. nov., isolated from a marine algal debris and emended description of the genus Nisaea Urios et al. 2008.</title>
        <authorList>
            <person name="Kwon K."/>
        </authorList>
    </citation>
    <scope>NUCLEOTIDE SEQUENCE</scope>
    <source>
        <strain evidence="1">MEBiC11861</strain>
    </source>
</reference>
<dbReference type="EMBL" id="CP102480">
    <property type="protein sequence ID" value="UUX48105.1"/>
    <property type="molecule type" value="Genomic_DNA"/>
</dbReference>
<dbReference type="Pfam" id="PF07310">
    <property type="entry name" value="PAS_5"/>
    <property type="match status" value="1"/>
</dbReference>